<dbReference type="KEGG" id="uli:ETAA1_15170"/>
<organism evidence="1 2">
    <name type="scientific">Urbifossiella limnaea</name>
    <dbReference type="NCBI Taxonomy" id="2528023"/>
    <lineage>
        <taxon>Bacteria</taxon>
        <taxon>Pseudomonadati</taxon>
        <taxon>Planctomycetota</taxon>
        <taxon>Planctomycetia</taxon>
        <taxon>Gemmatales</taxon>
        <taxon>Gemmataceae</taxon>
        <taxon>Urbifossiella</taxon>
    </lineage>
</organism>
<dbReference type="InterPro" id="IPR011006">
    <property type="entry name" value="CheY-like_superfamily"/>
</dbReference>
<proteinExistence type="predicted"/>
<keyword evidence="2" id="KW-1185">Reference proteome</keyword>
<protein>
    <recommendedName>
        <fullName evidence="3">Response regulatory domain-containing protein</fullName>
    </recommendedName>
</protein>
<dbReference type="Gene3D" id="3.40.50.2300">
    <property type="match status" value="1"/>
</dbReference>
<dbReference type="OrthoDB" id="283588at2"/>
<dbReference type="RefSeq" id="WP_145235776.1">
    <property type="nucleotide sequence ID" value="NZ_CP036273.1"/>
</dbReference>
<dbReference type="EMBL" id="CP036273">
    <property type="protein sequence ID" value="QDU19587.1"/>
    <property type="molecule type" value="Genomic_DNA"/>
</dbReference>
<dbReference type="Proteomes" id="UP000319576">
    <property type="component" value="Chromosome"/>
</dbReference>
<name>A0A517XQ06_9BACT</name>
<dbReference type="AlphaFoldDB" id="A0A517XQ06"/>
<evidence type="ECO:0008006" key="3">
    <source>
        <dbReference type="Google" id="ProtNLM"/>
    </source>
</evidence>
<evidence type="ECO:0000313" key="2">
    <source>
        <dbReference type="Proteomes" id="UP000319576"/>
    </source>
</evidence>
<evidence type="ECO:0000313" key="1">
    <source>
        <dbReference type="EMBL" id="QDU19587.1"/>
    </source>
</evidence>
<dbReference type="SUPFAM" id="SSF52172">
    <property type="entry name" value="CheY-like"/>
    <property type="match status" value="1"/>
</dbReference>
<accession>A0A517XQ06</accession>
<reference evidence="1 2" key="1">
    <citation type="submission" date="2019-02" db="EMBL/GenBank/DDBJ databases">
        <title>Deep-cultivation of Planctomycetes and their phenomic and genomic characterization uncovers novel biology.</title>
        <authorList>
            <person name="Wiegand S."/>
            <person name="Jogler M."/>
            <person name="Boedeker C."/>
            <person name="Pinto D."/>
            <person name="Vollmers J."/>
            <person name="Rivas-Marin E."/>
            <person name="Kohn T."/>
            <person name="Peeters S.H."/>
            <person name="Heuer A."/>
            <person name="Rast P."/>
            <person name="Oberbeckmann S."/>
            <person name="Bunk B."/>
            <person name="Jeske O."/>
            <person name="Meyerdierks A."/>
            <person name="Storesund J.E."/>
            <person name="Kallscheuer N."/>
            <person name="Luecker S."/>
            <person name="Lage O.M."/>
            <person name="Pohl T."/>
            <person name="Merkel B.J."/>
            <person name="Hornburger P."/>
            <person name="Mueller R.-W."/>
            <person name="Bruemmer F."/>
            <person name="Labrenz M."/>
            <person name="Spormann A.M."/>
            <person name="Op den Camp H."/>
            <person name="Overmann J."/>
            <person name="Amann R."/>
            <person name="Jetten M.S.M."/>
            <person name="Mascher T."/>
            <person name="Medema M.H."/>
            <person name="Devos D.P."/>
            <person name="Kaster A.-K."/>
            <person name="Ovreas L."/>
            <person name="Rohde M."/>
            <person name="Galperin M.Y."/>
            <person name="Jogler C."/>
        </authorList>
    </citation>
    <scope>NUCLEOTIDE SEQUENCE [LARGE SCALE GENOMIC DNA]</scope>
    <source>
        <strain evidence="1 2">ETA_A1</strain>
    </source>
</reference>
<sequence length="145" mass="15467">MRRPQLVTLDPEVARHLADAAAENGWLVRQAKSLNAARELARDRRPTVAFLTFSPADPAVVALVAELHRAAPDAAVVAVSDEKLSEPDRAAWTAVLMDLGARYVLFPPLTKPVLEDLATGLMPGTPPGPAAVGDEVIDLADEDDE</sequence>
<gene>
    <name evidence="1" type="ORF">ETAA1_15170</name>
</gene>